<organism evidence="2 3">
    <name type="scientific">Apiospora saccharicola</name>
    <dbReference type="NCBI Taxonomy" id="335842"/>
    <lineage>
        <taxon>Eukaryota</taxon>
        <taxon>Fungi</taxon>
        <taxon>Dikarya</taxon>
        <taxon>Ascomycota</taxon>
        <taxon>Pezizomycotina</taxon>
        <taxon>Sordariomycetes</taxon>
        <taxon>Xylariomycetidae</taxon>
        <taxon>Amphisphaeriales</taxon>
        <taxon>Apiosporaceae</taxon>
        <taxon>Apiospora</taxon>
    </lineage>
</organism>
<evidence type="ECO:0000313" key="2">
    <source>
        <dbReference type="EMBL" id="KAK8052907.1"/>
    </source>
</evidence>
<feature type="chain" id="PRO_5045876433" description="Secreted protein" evidence="1">
    <location>
        <begin position="20"/>
        <end position="145"/>
    </location>
</feature>
<keyword evidence="3" id="KW-1185">Reference proteome</keyword>
<gene>
    <name evidence="2" type="ORF">PG996_012208</name>
</gene>
<proteinExistence type="predicted"/>
<keyword evidence="1" id="KW-0732">Signal</keyword>
<feature type="signal peptide" evidence="1">
    <location>
        <begin position="1"/>
        <end position="19"/>
    </location>
</feature>
<reference evidence="2 3" key="1">
    <citation type="submission" date="2023-01" db="EMBL/GenBank/DDBJ databases">
        <title>Analysis of 21 Apiospora genomes using comparative genomics revels a genus with tremendous synthesis potential of carbohydrate active enzymes and secondary metabolites.</title>
        <authorList>
            <person name="Sorensen T."/>
        </authorList>
    </citation>
    <scope>NUCLEOTIDE SEQUENCE [LARGE SCALE GENOMIC DNA]</scope>
    <source>
        <strain evidence="2 3">CBS 83171</strain>
    </source>
</reference>
<sequence length="145" mass="15682">MVVLLSCVITAGLLVDIAAVTEQFPPAHGTAHFCFVQITVLGDTQQFRHGCFWDQFEHVPEHHKEQDNSEGSAQTIIAIIRATGQQHHNVREGKGGGDWSENPHQDLVCRPSPVLPVFVAVALGRRTEGASDHGGMEAACGCSLF</sequence>
<evidence type="ECO:0008006" key="4">
    <source>
        <dbReference type="Google" id="ProtNLM"/>
    </source>
</evidence>
<evidence type="ECO:0000256" key="1">
    <source>
        <dbReference type="SAM" id="SignalP"/>
    </source>
</evidence>
<dbReference type="Proteomes" id="UP001446871">
    <property type="component" value="Unassembled WGS sequence"/>
</dbReference>
<name>A0ABR1U1Y8_9PEZI</name>
<evidence type="ECO:0000313" key="3">
    <source>
        <dbReference type="Proteomes" id="UP001446871"/>
    </source>
</evidence>
<comment type="caution">
    <text evidence="2">The sequence shown here is derived from an EMBL/GenBank/DDBJ whole genome shotgun (WGS) entry which is preliminary data.</text>
</comment>
<dbReference type="EMBL" id="JAQQWM010000008">
    <property type="protein sequence ID" value="KAK8052907.1"/>
    <property type="molecule type" value="Genomic_DNA"/>
</dbReference>
<protein>
    <recommendedName>
        <fullName evidence="4">Secreted protein</fullName>
    </recommendedName>
</protein>
<accession>A0ABR1U1Y8</accession>